<dbReference type="SUPFAM" id="SSF56281">
    <property type="entry name" value="Metallo-hydrolase/oxidoreductase"/>
    <property type="match status" value="1"/>
</dbReference>
<evidence type="ECO:0000313" key="7">
    <source>
        <dbReference type="EMBL" id="KIH76045.1"/>
    </source>
</evidence>
<evidence type="ECO:0000256" key="5">
    <source>
        <dbReference type="ARBA" id="ARBA00022833"/>
    </source>
</evidence>
<comment type="caution">
    <text evidence="7">The sequence shown here is derived from an EMBL/GenBank/DDBJ whole genome shotgun (WGS) entry which is preliminary data.</text>
</comment>
<evidence type="ECO:0000313" key="8">
    <source>
        <dbReference type="Proteomes" id="UP000035068"/>
    </source>
</evidence>
<keyword evidence="4" id="KW-0378">Hydrolase</keyword>
<accession>A0A0C2HM34</accession>
<gene>
    <name evidence="7" type="ORF">GFER_12340</name>
</gene>
<proteinExistence type="inferred from homology"/>
<dbReference type="PANTHER" id="PTHR46233:SF3">
    <property type="entry name" value="HYDROXYACYLGLUTATHIONE HYDROLASE GLOC"/>
    <property type="match status" value="1"/>
</dbReference>
<dbReference type="GO" id="GO:0046872">
    <property type="term" value="F:metal ion binding"/>
    <property type="evidence" value="ECO:0007669"/>
    <property type="project" value="UniProtKB-KW"/>
</dbReference>
<dbReference type="SMART" id="SM00849">
    <property type="entry name" value="Lactamase_B"/>
    <property type="match status" value="1"/>
</dbReference>
<comment type="similarity">
    <text evidence="2">Belongs to the metallo-beta-lactamase superfamily. Glyoxalase II family.</text>
</comment>
<comment type="cofactor">
    <cofactor evidence="1">
        <name>Zn(2+)</name>
        <dbReference type="ChEBI" id="CHEBI:29105"/>
    </cofactor>
</comment>
<keyword evidence="8" id="KW-1185">Reference proteome</keyword>
<dbReference type="Gene3D" id="3.60.15.10">
    <property type="entry name" value="Ribonuclease Z/Hydroxyacylglutathione hydrolase-like"/>
    <property type="match status" value="1"/>
</dbReference>
<keyword evidence="5" id="KW-0862">Zinc</keyword>
<keyword evidence="3" id="KW-0479">Metal-binding</keyword>
<evidence type="ECO:0000256" key="1">
    <source>
        <dbReference type="ARBA" id="ARBA00001947"/>
    </source>
</evidence>
<dbReference type="GO" id="GO:0016787">
    <property type="term" value="F:hydrolase activity"/>
    <property type="evidence" value="ECO:0007669"/>
    <property type="project" value="UniProtKB-KW"/>
</dbReference>
<dbReference type="PANTHER" id="PTHR46233">
    <property type="entry name" value="HYDROXYACYLGLUTATHIONE HYDROLASE GLOC"/>
    <property type="match status" value="1"/>
</dbReference>
<dbReference type="RefSeq" id="WP_040100002.1">
    <property type="nucleotide sequence ID" value="NZ_JWJD01000005.1"/>
</dbReference>
<evidence type="ECO:0000256" key="2">
    <source>
        <dbReference type="ARBA" id="ARBA00006759"/>
    </source>
</evidence>
<evidence type="ECO:0000259" key="6">
    <source>
        <dbReference type="SMART" id="SM00849"/>
    </source>
</evidence>
<dbReference type="AlphaFoldDB" id="A0A0C2HM34"/>
<organism evidence="7 8">
    <name type="scientific">Geoalkalibacter ferrihydriticus DSM 17813</name>
    <dbReference type="NCBI Taxonomy" id="1121915"/>
    <lineage>
        <taxon>Bacteria</taxon>
        <taxon>Pseudomonadati</taxon>
        <taxon>Thermodesulfobacteriota</taxon>
        <taxon>Desulfuromonadia</taxon>
        <taxon>Desulfuromonadales</taxon>
        <taxon>Geoalkalibacteraceae</taxon>
        <taxon>Geoalkalibacter</taxon>
    </lineage>
</organism>
<feature type="domain" description="Metallo-beta-lactamase" evidence="6">
    <location>
        <begin position="14"/>
        <end position="170"/>
    </location>
</feature>
<dbReference type="InterPro" id="IPR036866">
    <property type="entry name" value="RibonucZ/Hydroxyglut_hydro"/>
</dbReference>
<dbReference type="EMBL" id="JWJD01000005">
    <property type="protein sequence ID" value="KIH76045.1"/>
    <property type="molecule type" value="Genomic_DNA"/>
</dbReference>
<dbReference type="CDD" id="cd07723">
    <property type="entry name" value="hydroxyacylglutathione_hydrolase_MBL-fold"/>
    <property type="match status" value="1"/>
</dbReference>
<dbReference type="Proteomes" id="UP000035068">
    <property type="component" value="Unassembled WGS sequence"/>
</dbReference>
<dbReference type="InterPro" id="IPR051453">
    <property type="entry name" value="MBL_Glyoxalase_II"/>
</dbReference>
<protein>
    <recommendedName>
        <fullName evidence="6">Metallo-beta-lactamase domain-containing protein</fullName>
    </recommendedName>
</protein>
<reference evidence="7 8" key="1">
    <citation type="submission" date="2014-12" db="EMBL/GenBank/DDBJ databases">
        <title>Genomes of Geoalkalibacter ferrihydriticus and Geoalkalibacter subterraneus, two haloalkaliphilic metal-reducing members of the Geobacteraceae.</title>
        <authorList>
            <person name="Badalamenti J.P."/>
            <person name="Torres C.I."/>
            <person name="Krajmalnik-Brown R."/>
            <person name="Bond D.R."/>
        </authorList>
    </citation>
    <scope>NUCLEOTIDE SEQUENCE [LARGE SCALE GENOMIC DNA]</scope>
    <source>
        <strain evidence="7 8">DSM 17813</strain>
    </source>
</reference>
<dbReference type="InterPro" id="IPR035680">
    <property type="entry name" value="Clx_II_MBL"/>
</dbReference>
<name>A0A0C2HM34_9BACT</name>
<evidence type="ECO:0000256" key="3">
    <source>
        <dbReference type="ARBA" id="ARBA00022723"/>
    </source>
</evidence>
<dbReference type="Pfam" id="PF00753">
    <property type="entry name" value="Lactamase_B"/>
    <property type="match status" value="1"/>
</dbReference>
<dbReference type="InterPro" id="IPR001279">
    <property type="entry name" value="Metallo-B-lactamas"/>
</dbReference>
<sequence length="204" mass="22157">MNLDIVQIPAGRMDNFSYLVICPHSRRALAVDPSLAPENLLAEVRRRELCVDLLVNTHGHSDHTGGNEAVVRETGARLAGHPLDIPDAAVALHEGFRLQVGEGVVDVLHTPGHSPGSITLYSGEGLITGDTLFVTFVGRADLAGSNPEDLYHSLRRLAAFPPQTRIYPGHNYGPQPVSTIGFELEHNPYLKCPDLAAFLKLRMS</sequence>
<evidence type="ECO:0000256" key="4">
    <source>
        <dbReference type="ARBA" id="ARBA00022801"/>
    </source>
</evidence>